<dbReference type="AlphaFoldDB" id="A0A6J7L8C5"/>
<gene>
    <name evidence="2" type="ORF">UFOPK3772_02488</name>
</gene>
<proteinExistence type="predicted"/>
<name>A0A6J7L8C5_9ZZZZ</name>
<evidence type="ECO:0000256" key="1">
    <source>
        <dbReference type="SAM" id="MobiDB-lite"/>
    </source>
</evidence>
<organism evidence="2">
    <name type="scientific">freshwater metagenome</name>
    <dbReference type="NCBI Taxonomy" id="449393"/>
    <lineage>
        <taxon>unclassified sequences</taxon>
        <taxon>metagenomes</taxon>
        <taxon>ecological metagenomes</taxon>
    </lineage>
</organism>
<accession>A0A6J7L8C5</accession>
<evidence type="ECO:0000313" key="2">
    <source>
        <dbReference type="EMBL" id="CAB4964297.1"/>
    </source>
</evidence>
<protein>
    <submittedName>
        <fullName evidence="2">Unannotated protein</fullName>
    </submittedName>
</protein>
<reference evidence="2" key="1">
    <citation type="submission" date="2020-05" db="EMBL/GenBank/DDBJ databases">
        <authorList>
            <person name="Chiriac C."/>
            <person name="Salcher M."/>
            <person name="Ghai R."/>
            <person name="Kavagutti S V."/>
        </authorList>
    </citation>
    <scope>NUCLEOTIDE SEQUENCE</scope>
</reference>
<feature type="region of interest" description="Disordered" evidence="1">
    <location>
        <begin position="1"/>
        <end position="37"/>
    </location>
</feature>
<dbReference type="EMBL" id="CAFBNE010000097">
    <property type="protein sequence ID" value="CAB4964297.1"/>
    <property type="molecule type" value="Genomic_DNA"/>
</dbReference>
<sequence length="96" mass="10376">MKRANMGTKPMSAPMIRTAAFSESGRTEADSRNAAPRMKAADWRRYGRSSSFDARCAPAHIAARMSIATPRATIPTSPSTRPLLSVDATAYTSMII</sequence>